<keyword evidence="4 7" id="KW-0949">S-adenosyl-L-methionine</keyword>
<evidence type="ECO:0000313" key="9">
    <source>
        <dbReference type="Proteomes" id="UP001500141"/>
    </source>
</evidence>
<accession>A0ABP9AAA6</accession>
<evidence type="ECO:0000256" key="7">
    <source>
        <dbReference type="PROSITE-ProRule" id="PRU01016"/>
    </source>
</evidence>
<protein>
    <recommendedName>
        <fullName evidence="1">DNA (cytosine-5-)-methyltransferase</fullName>
        <ecNumber evidence="1">2.1.1.37</ecNumber>
    </recommendedName>
</protein>
<dbReference type="InterPro" id="IPR029063">
    <property type="entry name" value="SAM-dependent_MTases_sf"/>
</dbReference>
<dbReference type="PANTHER" id="PTHR23068:SF25">
    <property type="entry name" value="DNA (CYTOSINE-5)-METHYLTRANSFERASE DRM2"/>
    <property type="match status" value="1"/>
</dbReference>
<dbReference type="InterPro" id="IPR050390">
    <property type="entry name" value="C5-Methyltransferase"/>
</dbReference>
<evidence type="ECO:0000256" key="4">
    <source>
        <dbReference type="ARBA" id="ARBA00022691"/>
    </source>
</evidence>
<evidence type="ECO:0000256" key="6">
    <source>
        <dbReference type="ARBA" id="ARBA00047422"/>
    </source>
</evidence>
<feature type="active site" evidence="7">
    <location>
        <position position="85"/>
    </location>
</feature>
<dbReference type="Pfam" id="PF00145">
    <property type="entry name" value="DNA_methylase"/>
    <property type="match status" value="1"/>
</dbReference>
<keyword evidence="5" id="KW-0680">Restriction system</keyword>
<dbReference type="Proteomes" id="UP001500141">
    <property type="component" value="Unassembled WGS sequence"/>
</dbReference>
<dbReference type="InterPro" id="IPR001525">
    <property type="entry name" value="C5_MeTfrase"/>
</dbReference>
<dbReference type="PROSITE" id="PS51679">
    <property type="entry name" value="SAM_MT_C5"/>
    <property type="match status" value="1"/>
</dbReference>
<dbReference type="EMBL" id="BAABIP010000022">
    <property type="protein sequence ID" value="GAA4776800.1"/>
    <property type="molecule type" value="Genomic_DNA"/>
</dbReference>
<dbReference type="InterPro" id="IPR018117">
    <property type="entry name" value="C5_DNA_meth_AS"/>
</dbReference>
<dbReference type="Gene3D" id="3.40.50.150">
    <property type="entry name" value="Vaccinia Virus protein VP39"/>
    <property type="match status" value="1"/>
</dbReference>
<evidence type="ECO:0000256" key="1">
    <source>
        <dbReference type="ARBA" id="ARBA00011975"/>
    </source>
</evidence>
<proteinExistence type="inferred from homology"/>
<evidence type="ECO:0000256" key="3">
    <source>
        <dbReference type="ARBA" id="ARBA00022679"/>
    </source>
</evidence>
<comment type="similarity">
    <text evidence="7">Belongs to the class I-like SAM-binding methyltransferase superfamily. C5-methyltransferase family.</text>
</comment>
<keyword evidence="3 7" id="KW-0808">Transferase</keyword>
<dbReference type="PANTHER" id="PTHR23068">
    <property type="entry name" value="DNA CYTOSINE-5- -METHYLTRANSFERASE 3-RELATED"/>
    <property type="match status" value="1"/>
</dbReference>
<name>A0ABP9AAA6_9FLAO</name>
<keyword evidence="2 7" id="KW-0489">Methyltransferase</keyword>
<dbReference type="RefSeq" id="WP_264543054.1">
    <property type="nucleotide sequence ID" value="NZ_BAABIP010000022.1"/>
</dbReference>
<sequence length="329" mass="37015">MINEKTEGINILSLFDGISCAKLALERAGIKINKYYCSEIDKSALAIQKHHYGKDKNFIQLGDVKDINGIELSDEIDLVVFGSPCTNLSSINPIDRRGLEGEESKLFYEALRILTEIRVSKPASKKLYFLMENVASMKAVDRDKITEELSKIFYDAQLLKIDSALITPAHRRRLYWTNIPNVSVPDATDVTFSDILENGFVDRDKANVLLSGNVTLTNGIFRHFKMNIGNIIYKDESFAKLPKEEKLLRYPAILEASGYIGKSGSNPEELDFPNGCYRHPSIKEYSRLMTVPDLYVDGVPKISKTDKLKVLGLAFSVNVVAHLFKGLRQ</sequence>
<keyword evidence="9" id="KW-1185">Reference proteome</keyword>
<organism evidence="8 9">
    <name type="scientific">Flavobacterium hankyongi</name>
    <dbReference type="NCBI Taxonomy" id="1176532"/>
    <lineage>
        <taxon>Bacteria</taxon>
        <taxon>Pseudomonadati</taxon>
        <taxon>Bacteroidota</taxon>
        <taxon>Flavobacteriia</taxon>
        <taxon>Flavobacteriales</taxon>
        <taxon>Flavobacteriaceae</taxon>
        <taxon>Flavobacterium</taxon>
    </lineage>
</organism>
<evidence type="ECO:0000256" key="2">
    <source>
        <dbReference type="ARBA" id="ARBA00022603"/>
    </source>
</evidence>
<comment type="catalytic activity">
    <reaction evidence="6">
        <text>a 2'-deoxycytidine in DNA + S-adenosyl-L-methionine = a 5-methyl-2'-deoxycytidine in DNA + S-adenosyl-L-homocysteine + H(+)</text>
        <dbReference type="Rhea" id="RHEA:13681"/>
        <dbReference type="Rhea" id="RHEA-COMP:11369"/>
        <dbReference type="Rhea" id="RHEA-COMP:11370"/>
        <dbReference type="ChEBI" id="CHEBI:15378"/>
        <dbReference type="ChEBI" id="CHEBI:57856"/>
        <dbReference type="ChEBI" id="CHEBI:59789"/>
        <dbReference type="ChEBI" id="CHEBI:85452"/>
        <dbReference type="ChEBI" id="CHEBI:85454"/>
        <dbReference type="EC" id="2.1.1.37"/>
    </reaction>
</comment>
<dbReference type="PROSITE" id="PS00094">
    <property type="entry name" value="C5_MTASE_1"/>
    <property type="match status" value="1"/>
</dbReference>
<evidence type="ECO:0000256" key="5">
    <source>
        <dbReference type="ARBA" id="ARBA00022747"/>
    </source>
</evidence>
<gene>
    <name evidence="8" type="primary">dcm_3</name>
    <name evidence="8" type="ORF">GCM10023230_29960</name>
</gene>
<reference evidence="9" key="1">
    <citation type="journal article" date="2019" name="Int. J. Syst. Evol. Microbiol.">
        <title>The Global Catalogue of Microorganisms (GCM) 10K type strain sequencing project: providing services to taxonomists for standard genome sequencing and annotation.</title>
        <authorList>
            <consortium name="The Broad Institute Genomics Platform"/>
            <consortium name="The Broad Institute Genome Sequencing Center for Infectious Disease"/>
            <person name="Wu L."/>
            <person name="Ma J."/>
        </authorList>
    </citation>
    <scope>NUCLEOTIDE SEQUENCE [LARGE SCALE GENOMIC DNA]</scope>
    <source>
        <strain evidence="9">JCM 18198</strain>
    </source>
</reference>
<comment type="caution">
    <text evidence="8">The sequence shown here is derived from an EMBL/GenBank/DDBJ whole genome shotgun (WGS) entry which is preliminary data.</text>
</comment>
<dbReference type="SUPFAM" id="SSF53335">
    <property type="entry name" value="S-adenosyl-L-methionine-dependent methyltransferases"/>
    <property type="match status" value="1"/>
</dbReference>
<dbReference type="EC" id="2.1.1.37" evidence="1"/>
<evidence type="ECO:0000313" key="8">
    <source>
        <dbReference type="EMBL" id="GAA4776800.1"/>
    </source>
</evidence>